<proteinExistence type="predicted"/>
<feature type="transmembrane region" description="Helical" evidence="1">
    <location>
        <begin position="57"/>
        <end position="79"/>
    </location>
</feature>
<dbReference type="KEGG" id="phs:C2L64_51765"/>
<reference evidence="2 3" key="1">
    <citation type="submission" date="2018-01" db="EMBL/GenBank/DDBJ databases">
        <title>Species boundaries and ecological features among Paraburkholderia terrae DSMZ17804T, P. hospita DSMZ17164T and P. caribensis DSMZ13236T.</title>
        <authorList>
            <person name="Pratama A.A."/>
        </authorList>
    </citation>
    <scope>NUCLEOTIDE SEQUENCE [LARGE SCALE GENOMIC DNA]</scope>
    <source>
        <strain evidence="2 3">DSM 17164</strain>
    </source>
</reference>
<dbReference type="AlphaFoldDB" id="A0AAN1JM74"/>
<dbReference type="EMBL" id="CP026109">
    <property type="protein sequence ID" value="AUT76617.1"/>
    <property type="molecule type" value="Genomic_DNA"/>
</dbReference>
<gene>
    <name evidence="2" type="ORF">C2L64_51765</name>
</gene>
<dbReference type="Proteomes" id="UP000236649">
    <property type="component" value="Chromosome 5"/>
</dbReference>
<name>A0AAN1JM74_9BURK</name>
<evidence type="ECO:0000313" key="2">
    <source>
        <dbReference type="EMBL" id="AUT76617.1"/>
    </source>
</evidence>
<evidence type="ECO:0000313" key="3">
    <source>
        <dbReference type="Proteomes" id="UP000236649"/>
    </source>
</evidence>
<keyword evidence="1" id="KW-0812">Transmembrane</keyword>
<keyword evidence="1" id="KW-1133">Transmembrane helix</keyword>
<feature type="transmembrane region" description="Helical" evidence="1">
    <location>
        <begin position="91"/>
        <end position="114"/>
    </location>
</feature>
<accession>A0AAN1JM74</accession>
<protein>
    <submittedName>
        <fullName evidence="2">Uncharacterized protein</fullName>
    </submittedName>
</protein>
<evidence type="ECO:0000256" key="1">
    <source>
        <dbReference type="SAM" id="Phobius"/>
    </source>
</evidence>
<sequence length="179" mass="19791">MRFVARNVEIPCAAQLFWLGVADPSRAWSFFEAAQRFGSLMRVVLPAERPGVFVNRLAIRFVIPNGLAGVLASSAIGVFRPTGGDMDDGYYWVLLIFLTLVLLFGLVSALSDLVNDERAIVRPPERPSQKATLRTPSMTACVQRMRGASERHGRGHAKLDVGPRIGQRRRLKCPMGVSR</sequence>
<keyword evidence="1" id="KW-0472">Membrane</keyword>
<organism evidence="2 3">
    <name type="scientific">Paraburkholderia hospita</name>
    <dbReference type="NCBI Taxonomy" id="169430"/>
    <lineage>
        <taxon>Bacteria</taxon>
        <taxon>Pseudomonadati</taxon>
        <taxon>Pseudomonadota</taxon>
        <taxon>Betaproteobacteria</taxon>
        <taxon>Burkholderiales</taxon>
        <taxon>Burkholderiaceae</taxon>
        <taxon>Paraburkholderia</taxon>
    </lineage>
</organism>